<proteinExistence type="predicted"/>
<dbReference type="Pfam" id="PF00455">
    <property type="entry name" value="DeoRC"/>
    <property type="match status" value="1"/>
</dbReference>
<protein>
    <submittedName>
        <fullName evidence="5">DeoR/GlpR transcriptional regulator</fullName>
    </submittedName>
</protein>
<dbReference type="SMART" id="SM01134">
    <property type="entry name" value="DeoRC"/>
    <property type="match status" value="1"/>
</dbReference>
<keyword evidence="1" id="KW-0805">Transcription regulation</keyword>
<evidence type="ECO:0000256" key="1">
    <source>
        <dbReference type="ARBA" id="ARBA00023015"/>
    </source>
</evidence>
<keyword evidence="3" id="KW-0804">Transcription</keyword>
<dbReference type="SUPFAM" id="SSF100950">
    <property type="entry name" value="NagB/RpiA/CoA transferase-like"/>
    <property type="match status" value="1"/>
</dbReference>
<dbReference type="PROSITE" id="PS51000">
    <property type="entry name" value="HTH_DEOR_2"/>
    <property type="match status" value="1"/>
</dbReference>
<dbReference type="SUPFAM" id="SSF46785">
    <property type="entry name" value="Winged helix' DNA-binding domain"/>
    <property type="match status" value="1"/>
</dbReference>
<evidence type="ECO:0000313" key="6">
    <source>
        <dbReference type="Proteomes" id="UP000593758"/>
    </source>
</evidence>
<dbReference type="PANTHER" id="PTHR30363:SF58">
    <property type="entry name" value="REGULATORY PROTEIN, DEOR FAMILY"/>
    <property type="match status" value="1"/>
</dbReference>
<evidence type="ECO:0000256" key="2">
    <source>
        <dbReference type="ARBA" id="ARBA00023125"/>
    </source>
</evidence>
<dbReference type="Proteomes" id="UP000593758">
    <property type="component" value="Chromosome"/>
</dbReference>
<dbReference type="InterPro" id="IPR001034">
    <property type="entry name" value="DeoR_HTH"/>
</dbReference>
<evidence type="ECO:0000259" key="4">
    <source>
        <dbReference type="PROSITE" id="PS51000"/>
    </source>
</evidence>
<dbReference type="EMBL" id="CP063169">
    <property type="protein sequence ID" value="QOR70886.1"/>
    <property type="molecule type" value="Genomic_DNA"/>
</dbReference>
<dbReference type="InterPro" id="IPR018356">
    <property type="entry name" value="Tscrpt_reg_HTH_DeoR_CS"/>
</dbReference>
<accession>A0A7M1STJ2</accession>
<dbReference type="InterPro" id="IPR036388">
    <property type="entry name" value="WH-like_DNA-bd_sf"/>
</dbReference>
<organism evidence="5 6">
    <name type="scientific">Ruania alkalisoli</name>
    <dbReference type="NCBI Taxonomy" id="2779775"/>
    <lineage>
        <taxon>Bacteria</taxon>
        <taxon>Bacillati</taxon>
        <taxon>Actinomycetota</taxon>
        <taxon>Actinomycetes</taxon>
        <taxon>Micrococcales</taxon>
        <taxon>Ruaniaceae</taxon>
        <taxon>Ruania</taxon>
    </lineage>
</organism>
<evidence type="ECO:0000313" key="5">
    <source>
        <dbReference type="EMBL" id="QOR70886.1"/>
    </source>
</evidence>
<dbReference type="PANTHER" id="PTHR30363">
    <property type="entry name" value="HTH-TYPE TRANSCRIPTIONAL REGULATOR SRLR-RELATED"/>
    <property type="match status" value="1"/>
</dbReference>
<gene>
    <name evidence="5" type="ORF">IM660_00770</name>
</gene>
<dbReference type="RefSeq" id="WP_193497558.1">
    <property type="nucleotide sequence ID" value="NZ_CP063169.1"/>
</dbReference>
<dbReference type="Pfam" id="PF08220">
    <property type="entry name" value="HTH_DeoR"/>
    <property type="match status" value="1"/>
</dbReference>
<keyword evidence="2" id="KW-0238">DNA-binding</keyword>
<sequence>MIPDQRREELLRYLRESPILSVRELTERLGVSHMTVRRDIEVLERAGRAYSVPGGVRLAGQLEAEPSRDDKETVDVGHKRAMARAAADLVSDDMTIYLDAGTTILAMVPHIVARQRLTVVTNDFSTLDALVDVETVDVIHVGGLLDHRNRSSVGRLAAATLRSLNVDIAFISSSSWDAVRGVTTPHEAKVDVKRAALDVSAKQVLVAGSVKYGLFATHRVAQLGEFDSVLTDDELPEGAAAAVRDRGTELVLATDPAGAPRSLVG</sequence>
<dbReference type="GO" id="GO:0003677">
    <property type="term" value="F:DNA binding"/>
    <property type="evidence" value="ECO:0007669"/>
    <property type="project" value="UniProtKB-KW"/>
</dbReference>
<dbReference type="InterPro" id="IPR036390">
    <property type="entry name" value="WH_DNA-bd_sf"/>
</dbReference>
<dbReference type="GO" id="GO:0003700">
    <property type="term" value="F:DNA-binding transcription factor activity"/>
    <property type="evidence" value="ECO:0007669"/>
    <property type="project" value="InterPro"/>
</dbReference>
<dbReference type="InterPro" id="IPR014036">
    <property type="entry name" value="DeoR-like_C"/>
</dbReference>
<keyword evidence="6" id="KW-1185">Reference proteome</keyword>
<dbReference type="SMART" id="SM00420">
    <property type="entry name" value="HTH_DEOR"/>
    <property type="match status" value="1"/>
</dbReference>
<name>A0A7M1STJ2_9MICO</name>
<feature type="domain" description="HTH deoR-type" evidence="4">
    <location>
        <begin position="3"/>
        <end position="58"/>
    </location>
</feature>
<reference evidence="5 6" key="1">
    <citation type="submission" date="2020-10" db="EMBL/GenBank/DDBJ databases">
        <title>Haloactinobacterium sp. RN3S43, a bacterium isolated from saline soil.</title>
        <authorList>
            <person name="Sun J.-Q."/>
        </authorList>
    </citation>
    <scope>NUCLEOTIDE SEQUENCE [LARGE SCALE GENOMIC DNA]</scope>
    <source>
        <strain evidence="5 6">RN3S43</strain>
    </source>
</reference>
<dbReference type="InterPro" id="IPR037171">
    <property type="entry name" value="NagB/RpiA_transferase-like"/>
</dbReference>
<dbReference type="Gene3D" id="1.10.10.10">
    <property type="entry name" value="Winged helix-like DNA-binding domain superfamily/Winged helix DNA-binding domain"/>
    <property type="match status" value="1"/>
</dbReference>
<evidence type="ECO:0000256" key="3">
    <source>
        <dbReference type="ARBA" id="ARBA00023163"/>
    </source>
</evidence>
<dbReference type="AlphaFoldDB" id="A0A7M1STJ2"/>
<dbReference type="PROSITE" id="PS00894">
    <property type="entry name" value="HTH_DEOR_1"/>
    <property type="match status" value="1"/>
</dbReference>
<dbReference type="InterPro" id="IPR050313">
    <property type="entry name" value="Carb_Metab_HTH_regulators"/>
</dbReference>
<dbReference type="KEGG" id="halt:IM660_00770"/>
<dbReference type="Gene3D" id="3.40.50.1360">
    <property type="match status" value="1"/>
</dbReference>